<feature type="region of interest" description="Disordered" evidence="2">
    <location>
        <begin position="353"/>
        <end position="379"/>
    </location>
</feature>
<accession>A0ABM1MU97</accession>
<dbReference type="PANTHER" id="PTHR21385">
    <property type="entry name" value="ZINC FINGER PROTEIN-RELATED"/>
    <property type="match status" value="1"/>
</dbReference>
<keyword evidence="6" id="KW-1185">Reference proteome</keyword>
<dbReference type="InterPro" id="IPR013087">
    <property type="entry name" value="Znf_C2H2_type"/>
</dbReference>
<evidence type="ECO:0000256" key="2">
    <source>
        <dbReference type="SAM" id="MobiDB-lite"/>
    </source>
</evidence>
<feature type="transmembrane region" description="Helical" evidence="3">
    <location>
        <begin position="317"/>
        <end position="342"/>
    </location>
</feature>
<sequence length="420" mass="48402">MKSSSFNLQVIGLFLLSLIPWPGPTVYKISCPRDNARIVRKIIQNKWLPVLQKYKVSLPLECPFHHQREIFGPQQAAKFKHRPSQWTCGLCGKSFFEEKFLDMHFDNRHREHINMAEDAVCLADYCDIMRCDVLLTQDPKTVYPETVNTDIEIWKEASGYTKALVAAGPRDVAKYTVKSVAQTLKNSKQEVEKKERCQQTEAPSDDGSTIEENSQNKSFNNLCGEDLVDSALPAADNRQQRIAELQKLKSNCKPEELIKLKTKCEILVRDCIAGLLIQLSLKDFKEVEEELNRAVCWYLTCDRYWEDSQSDIRSFPWGLLCMIIMVLSLGICLCYYIIWVLFETDDVSVTSASVTDRSTPSPAHLLRQEASTSSDGHQYTEDYYTSDKDNEYIYVTYPPDLKRRLLERYVFVILNSRQLV</sequence>
<evidence type="ECO:0000259" key="5">
    <source>
        <dbReference type="PROSITE" id="PS50157"/>
    </source>
</evidence>
<feature type="compositionally biased region" description="Polar residues" evidence="2">
    <location>
        <begin position="199"/>
        <end position="213"/>
    </location>
</feature>
<protein>
    <submittedName>
        <fullName evidence="7">Uncharacterized protein LOC108563863 isoform X1</fullName>
    </submittedName>
</protein>
<keyword evidence="3" id="KW-0812">Transmembrane</keyword>
<organism evidence="6 7">
    <name type="scientific">Nicrophorus vespilloides</name>
    <name type="common">Boreal carrion beetle</name>
    <dbReference type="NCBI Taxonomy" id="110193"/>
    <lineage>
        <taxon>Eukaryota</taxon>
        <taxon>Metazoa</taxon>
        <taxon>Ecdysozoa</taxon>
        <taxon>Arthropoda</taxon>
        <taxon>Hexapoda</taxon>
        <taxon>Insecta</taxon>
        <taxon>Pterygota</taxon>
        <taxon>Neoptera</taxon>
        <taxon>Endopterygota</taxon>
        <taxon>Coleoptera</taxon>
        <taxon>Polyphaga</taxon>
        <taxon>Staphyliniformia</taxon>
        <taxon>Silphidae</taxon>
        <taxon>Nicrophorinae</taxon>
        <taxon>Nicrophorus</taxon>
    </lineage>
</organism>
<evidence type="ECO:0000256" key="1">
    <source>
        <dbReference type="PROSITE-ProRule" id="PRU00042"/>
    </source>
</evidence>
<name>A0ABM1MU97_NICVS</name>
<dbReference type="GeneID" id="108563863"/>
<feature type="chain" id="PRO_5046298261" evidence="4">
    <location>
        <begin position="26"/>
        <end position="420"/>
    </location>
</feature>
<feature type="region of interest" description="Disordered" evidence="2">
    <location>
        <begin position="191"/>
        <end position="213"/>
    </location>
</feature>
<proteinExistence type="predicted"/>
<keyword evidence="3" id="KW-1133">Transmembrane helix</keyword>
<feature type="signal peptide" evidence="4">
    <location>
        <begin position="1"/>
        <end position="25"/>
    </location>
</feature>
<gene>
    <name evidence="7" type="primary">LOC108563863</name>
</gene>
<keyword evidence="4" id="KW-0732">Signal</keyword>
<keyword evidence="3" id="KW-0472">Membrane</keyword>
<keyword evidence="1" id="KW-0862">Zinc</keyword>
<evidence type="ECO:0000313" key="7">
    <source>
        <dbReference type="RefSeq" id="XP_017778147.1"/>
    </source>
</evidence>
<evidence type="ECO:0000256" key="3">
    <source>
        <dbReference type="SAM" id="Phobius"/>
    </source>
</evidence>
<keyword evidence="1" id="KW-0479">Metal-binding</keyword>
<dbReference type="PANTHER" id="PTHR21385:SF0">
    <property type="entry name" value="RE51073P"/>
    <property type="match status" value="1"/>
</dbReference>
<dbReference type="PROSITE" id="PS50157">
    <property type="entry name" value="ZINC_FINGER_C2H2_2"/>
    <property type="match status" value="1"/>
</dbReference>
<keyword evidence="1" id="KW-0863">Zinc-finger</keyword>
<evidence type="ECO:0000313" key="6">
    <source>
        <dbReference type="Proteomes" id="UP000695000"/>
    </source>
</evidence>
<dbReference type="RefSeq" id="XP_017778147.1">
    <property type="nucleotide sequence ID" value="XM_017922658.1"/>
</dbReference>
<evidence type="ECO:0000256" key="4">
    <source>
        <dbReference type="SAM" id="SignalP"/>
    </source>
</evidence>
<reference evidence="7" key="1">
    <citation type="submission" date="2025-08" db="UniProtKB">
        <authorList>
            <consortium name="RefSeq"/>
        </authorList>
    </citation>
    <scope>IDENTIFICATION</scope>
    <source>
        <tissue evidence="7">Whole Larva</tissue>
    </source>
</reference>
<feature type="domain" description="C2H2-type" evidence="5">
    <location>
        <begin position="86"/>
        <end position="109"/>
    </location>
</feature>
<dbReference type="Proteomes" id="UP000695000">
    <property type="component" value="Unplaced"/>
</dbReference>
<dbReference type="PROSITE" id="PS00028">
    <property type="entry name" value="ZINC_FINGER_C2H2_1"/>
    <property type="match status" value="1"/>
</dbReference>